<protein>
    <recommendedName>
        <fullName evidence="4">Acyltransferase</fullName>
    </recommendedName>
</protein>
<feature type="transmembrane region" description="Helical" evidence="1">
    <location>
        <begin position="39"/>
        <end position="60"/>
    </location>
</feature>
<feature type="transmembrane region" description="Helical" evidence="1">
    <location>
        <begin position="162"/>
        <end position="181"/>
    </location>
</feature>
<feature type="transmembrane region" description="Helical" evidence="1">
    <location>
        <begin position="307"/>
        <end position="330"/>
    </location>
</feature>
<feature type="transmembrane region" description="Helical" evidence="1">
    <location>
        <begin position="342"/>
        <end position="359"/>
    </location>
</feature>
<feature type="transmembrane region" description="Helical" evidence="1">
    <location>
        <begin position="201"/>
        <end position="221"/>
    </location>
</feature>
<evidence type="ECO:0000313" key="2">
    <source>
        <dbReference type="EMBL" id="MDR7095561.1"/>
    </source>
</evidence>
<feature type="transmembrane region" description="Helical" evidence="1">
    <location>
        <begin position="233"/>
        <end position="251"/>
    </location>
</feature>
<name>A0ABU1VDK8_9BURK</name>
<evidence type="ECO:0000256" key="1">
    <source>
        <dbReference type="SAM" id="Phobius"/>
    </source>
</evidence>
<feature type="transmembrane region" description="Helical" evidence="1">
    <location>
        <begin position="123"/>
        <end position="150"/>
    </location>
</feature>
<evidence type="ECO:0008006" key="4">
    <source>
        <dbReference type="Google" id="ProtNLM"/>
    </source>
</evidence>
<dbReference type="PANTHER" id="PTHR38592:SF3">
    <property type="entry name" value="BLL4819 PROTEIN"/>
    <property type="match status" value="1"/>
</dbReference>
<feature type="transmembrane region" description="Helical" evidence="1">
    <location>
        <begin position="81"/>
        <end position="103"/>
    </location>
</feature>
<organism evidence="2 3">
    <name type="scientific">Hydrogenophaga laconesensis</name>
    <dbReference type="NCBI Taxonomy" id="1805971"/>
    <lineage>
        <taxon>Bacteria</taxon>
        <taxon>Pseudomonadati</taxon>
        <taxon>Pseudomonadota</taxon>
        <taxon>Betaproteobacteria</taxon>
        <taxon>Burkholderiales</taxon>
        <taxon>Comamonadaceae</taxon>
        <taxon>Hydrogenophaga</taxon>
    </lineage>
</organism>
<dbReference type="Pfam" id="PF10129">
    <property type="entry name" value="OpgC_C"/>
    <property type="match status" value="1"/>
</dbReference>
<proteinExistence type="predicted"/>
<keyword evidence="1" id="KW-0812">Transmembrane</keyword>
<dbReference type="PIRSF" id="PIRSF028704">
    <property type="entry name" value="UPC028704"/>
    <property type="match status" value="1"/>
</dbReference>
<dbReference type="EMBL" id="JAVDWE010000009">
    <property type="protein sequence ID" value="MDR7095561.1"/>
    <property type="molecule type" value="Genomic_DNA"/>
</dbReference>
<reference evidence="2 3" key="1">
    <citation type="submission" date="2023-07" db="EMBL/GenBank/DDBJ databases">
        <title>Sorghum-associated microbial communities from plants grown in Nebraska, USA.</title>
        <authorList>
            <person name="Schachtman D."/>
        </authorList>
    </citation>
    <scope>NUCLEOTIDE SEQUENCE [LARGE SCALE GENOMIC DNA]</scope>
    <source>
        <strain evidence="2 3">BE240</strain>
    </source>
</reference>
<feature type="transmembrane region" description="Helical" evidence="1">
    <location>
        <begin position="277"/>
        <end position="295"/>
    </location>
</feature>
<keyword evidence="1" id="KW-1133">Transmembrane helix</keyword>
<feature type="transmembrane region" description="Helical" evidence="1">
    <location>
        <begin position="12"/>
        <end position="33"/>
    </location>
</feature>
<comment type="caution">
    <text evidence="2">The sequence shown here is derived from an EMBL/GenBank/DDBJ whole genome shotgun (WGS) entry which is preliminary data.</text>
</comment>
<dbReference type="RefSeq" id="WP_204731187.1">
    <property type="nucleotide sequence ID" value="NZ_JAVDWE010000009.1"/>
</dbReference>
<dbReference type="Proteomes" id="UP001265550">
    <property type="component" value="Unassembled WGS sequence"/>
</dbReference>
<keyword evidence="1" id="KW-0472">Membrane</keyword>
<sequence length="380" mass="42925">MPHAPQRRWELDALRGLMLVLMTLTHMPTMYSLPSGQPFGFVSAAEGFVFLSAFMAGRVYGRRARRDGLPAMQTAFHERALKLYLCQLGLLLLAFTLIAWLGVYNRQGGVTGLLEFFFMDPQAAVVGAALLLYNPPLLDILPLYIVMMLVSPWLLRRGYQQGWRGLLAVSGLLWLGEQWGLGHVVHQAIEALTGLPIPYRYTGAFHWLAWQALWVVGLCLGAREQPLPRVPRWMLAPAALYALGMFVWRHVAGQDPLPWLPAVGVLLDKWSLGPMRVLNFASVFLLLVTICPWLTRMLPRLEPLELLGRHSLVVFCTHIVIALFTLAFFGSTQVIRPWTTDVTLLLAAFAGLFAVAMLAQRHERHGLRPWLFWRPRPQVH</sequence>
<evidence type="ECO:0000313" key="3">
    <source>
        <dbReference type="Proteomes" id="UP001265550"/>
    </source>
</evidence>
<dbReference type="InterPro" id="IPR014550">
    <property type="entry name" value="UCP028704_OpgC"/>
</dbReference>
<keyword evidence="3" id="KW-1185">Reference proteome</keyword>
<gene>
    <name evidence="2" type="ORF">J2X09_003312</name>
</gene>
<accession>A0ABU1VDK8</accession>
<dbReference type="PANTHER" id="PTHR38592">
    <property type="entry name" value="BLL4819 PROTEIN"/>
    <property type="match status" value="1"/>
</dbReference>